<keyword evidence="6 10" id="KW-1133">Transmembrane helix</keyword>
<evidence type="ECO:0000313" key="11">
    <source>
        <dbReference type="EMBL" id="KAG5670008.1"/>
    </source>
</evidence>
<dbReference type="GO" id="GO:0004984">
    <property type="term" value="F:olfactory receptor activity"/>
    <property type="evidence" value="ECO:0007669"/>
    <property type="project" value="InterPro"/>
</dbReference>
<feature type="transmembrane region" description="Helical" evidence="10">
    <location>
        <begin position="315"/>
        <end position="335"/>
    </location>
</feature>
<dbReference type="PANTHER" id="PTHR21137">
    <property type="entry name" value="ODORANT RECEPTOR"/>
    <property type="match status" value="1"/>
</dbReference>
<comment type="subcellular location">
    <subcellularLocation>
        <location evidence="1 10">Cell membrane</location>
        <topology evidence="1 10">Multi-pass membrane protein</topology>
    </subcellularLocation>
</comment>
<accession>A0A9J6BJW9</accession>
<dbReference type="GO" id="GO:0007165">
    <property type="term" value="P:signal transduction"/>
    <property type="evidence" value="ECO:0007669"/>
    <property type="project" value="UniProtKB-KW"/>
</dbReference>
<dbReference type="OrthoDB" id="7759131at2759"/>
<evidence type="ECO:0000313" key="12">
    <source>
        <dbReference type="Proteomes" id="UP001107558"/>
    </source>
</evidence>
<evidence type="ECO:0000256" key="9">
    <source>
        <dbReference type="ARBA" id="ARBA00023224"/>
    </source>
</evidence>
<keyword evidence="5 10" id="KW-0552">Olfaction</keyword>
<dbReference type="AlphaFoldDB" id="A0A9J6BJW9"/>
<protein>
    <recommendedName>
        <fullName evidence="10">Odorant receptor</fullName>
    </recommendedName>
</protein>
<dbReference type="InterPro" id="IPR004117">
    <property type="entry name" value="7tm6_olfct_rcpt"/>
</dbReference>
<feature type="transmembrane region" description="Helical" evidence="10">
    <location>
        <begin position="59"/>
        <end position="82"/>
    </location>
</feature>
<evidence type="ECO:0000256" key="4">
    <source>
        <dbReference type="ARBA" id="ARBA00022692"/>
    </source>
</evidence>
<keyword evidence="12" id="KW-1185">Reference proteome</keyword>
<dbReference type="Proteomes" id="UP001107558">
    <property type="component" value="Chromosome 3"/>
</dbReference>
<feature type="transmembrane region" description="Helical" evidence="10">
    <location>
        <begin position="387"/>
        <end position="406"/>
    </location>
</feature>
<proteinExistence type="inferred from homology"/>
<evidence type="ECO:0000256" key="8">
    <source>
        <dbReference type="ARBA" id="ARBA00023170"/>
    </source>
</evidence>
<dbReference type="PANTHER" id="PTHR21137:SF35">
    <property type="entry name" value="ODORANT RECEPTOR 19A-RELATED"/>
    <property type="match status" value="1"/>
</dbReference>
<keyword evidence="8 10" id="KW-0675">Receptor</keyword>
<name>A0A9J6BJW9_POLVA</name>
<evidence type="ECO:0000256" key="5">
    <source>
        <dbReference type="ARBA" id="ARBA00022725"/>
    </source>
</evidence>
<dbReference type="GO" id="GO:0005549">
    <property type="term" value="F:odorant binding"/>
    <property type="evidence" value="ECO:0007669"/>
    <property type="project" value="InterPro"/>
</dbReference>
<feature type="transmembrane region" description="Helical" evidence="10">
    <location>
        <begin position="203"/>
        <end position="224"/>
    </location>
</feature>
<comment type="caution">
    <text evidence="11">The sequence shown here is derived from an EMBL/GenBank/DDBJ whole genome shotgun (WGS) entry which is preliminary data.</text>
</comment>
<keyword evidence="9 10" id="KW-0807">Transducer</keyword>
<keyword evidence="3 10" id="KW-0716">Sensory transduction</keyword>
<keyword evidence="4 10" id="KW-0812">Transmembrane</keyword>
<keyword evidence="7 10" id="KW-0472">Membrane</keyword>
<evidence type="ECO:0000256" key="10">
    <source>
        <dbReference type="RuleBase" id="RU351113"/>
    </source>
</evidence>
<evidence type="ECO:0000256" key="2">
    <source>
        <dbReference type="ARBA" id="ARBA00022475"/>
    </source>
</evidence>
<organism evidence="11 12">
    <name type="scientific">Polypedilum vanderplanki</name>
    <name type="common">Sleeping chironomid midge</name>
    <dbReference type="NCBI Taxonomy" id="319348"/>
    <lineage>
        <taxon>Eukaryota</taxon>
        <taxon>Metazoa</taxon>
        <taxon>Ecdysozoa</taxon>
        <taxon>Arthropoda</taxon>
        <taxon>Hexapoda</taxon>
        <taxon>Insecta</taxon>
        <taxon>Pterygota</taxon>
        <taxon>Neoptera</taxon>
        <taxon>Endopterygota</taxon>
        <taxon>Diptera</taxon>
        <taxon>Nematocera</taxon>
        <taxon>Chironomoidea</taxon>
        <taxon>Chironomidae</taxon>
        <taxon>Chironominae</taxon>
        <taxon>Polypedilum</taxon>
        <taxon>Polypedilum</taxon>
    </lineage>
</organism>
<keyword evidence="2" id="KW-1003">Cell membrane</keyword>
<dbReference type="GO" id="GO:0005886">
    <property type="term" value="C:plasma membrane"/>
    <property type="evidence" value="ECO:0007669"/>
    <property type="project" value="UniProtKB-SubCell"/>
</dbReference>
<dbReference type="Pfam" id="PF02949">
    <property type="entry name" value="7tm_6"/>
    <property type="match status" value="1"/>
</dbReference>
<feature type="transmembrane region" description="Helical" evidence="10">
    <location>
        <begin position="283"/>
        <end position="309"/>
    </location>
</feature>
<evidence type="ECO:0000256" key="7">
    <source>
        <dbReference type="ARBA" id="ARBA00023136"/>
    </source>
</evidence>
<evidence type="ECO:0000256" key="1">
    <source>
        <dbReference type="ARBA" id="ARBA00004651"/>
    </source>
</evidence>
<gene>
    <name evidence="11" type="ORF">PVAND_000295</name>
</gene>
<sequence>MELLKKLKSYFKSDQVQMFVLFLDDFFPSEKLFNLFGFPFFDGLHNAEDEKLKIRKRRIFWFSVLLTLFFTFLSFANFILIVGKHEKFEESVESFGAVVVMVFVLLKALFLCYWKRKAIKDIIDRFEKHLPHTNLLQLQFGVNKNYKIIKMTFYIILIFYNYLWIHYSVIAFFSFCSEFFDLNLMKVQLLMPIYYPLDPYQPWLYPIFFFFEVWIVFMITMIFASTDLLFCSLVAVNSMEFDILAQKISQIDPESDEQAEGKLEKIIDAYNDLYEITKKVEEIFSLILLGQVFQSIIALCVVVFLSFTPQEFQKLIKFMSALPFMFIQCFCACYYSQQLQTSSMRVADEAYNCNWYGKNLKFRKMILLTMLRAPKPQKLTGWKFMDIGLPVFYWILKTIFSIYSILRGLYEA</sequence>
<feature type="transmembrane region" description="Helical" evidence="10">
    <location>
        <begin position="94"/>
        <end position="114"/>
    </location>
</feature>
<feature type="transmembrane region" description="Helical" evidence="10">
    <location>
        <begin position="153"/>
        <end position="175"/>
    </location>
</feature>
<evidence type="ECO:0000256" key="3">
    <source>
        <dbReference type="ARBA" id="ARBA00022606"/>
    </source>
</evidence>
<reference evidence="11" key="1">
    <citation type="submission" date="2021-03" db="EMBL/GenBank/DDBJ databases">
        <title>Chromosome level genome of the anhydrobiotic midge Polypedilum vanderplanki.</title>
        <authorList>
            <person name="Yoshida Y."/>
            <person name="Kikawada T."/>
            <person name="Gusev O."/>
        </authorList>
    </citation>
    <scope>NUCLEOTIDE SEQUENCE</scope>
    <source>
        <strain evidence="11">NIAS01</strain>
        <tissue evidence="11">Whole body or cell culture</tissue>
    </source>
</reference>
<dbReference type="EMBL" id="JADBJN010000003">
    <property type="protein sequence ID" value="KAG5670008.1"/>
    <property type="molecule type" value="Genomic_DNA"/>
</dbReference>
<comment type="similarity">
    <text evidence="10">Belongs to the insect chemoreceptor superfamily. Heteromeric odorant receptor channel (TC 1.A.69) family.</text>
</comment>
<evidence type="ECO:0000256" key="6">
    <source>
        <dbReference type="ARBA" id="ARBA00022989"/>
    </source>
</evidence>